<sequence length="351" mass="36631">MNRQTLADVLQDTNQTGSYTLATVLEGAEAGSQLLLRDGDALWQTQSAGILQRQLAALQDCTATGFLTLDGQRVFAERFGAVPQLVVCGGGHVAAALVKQAKLLGLPVLAIDDREEFAQQLRAAGADTVLCAPFAQALQNVSGGAETYFAVLTRSHAFDLDCLTLILQKPAAYVGMMGSRGRAALVRRQLLETGLDSQRVESLCAPIGLAIGAQTAAEIALSILAQIVQVKNARPQTEGYPIALLDAMVQAENARTPAVLATIVARHGSTPRDVGAKMLVLPDGSTVGSVGGGIMEHYTVQAARKMLAQAAPALQCLQLSADGKNEDAAIAACGGSMEVLLQTLCPGEETK</sequence>
<dbReference type="InterPro" id="IPR003777">
    <property type="entry name" value="XdhC_CoxI"/>
</dbReference>
<evidence type="ECO:0000313" key="6">
    <source>
        <dbReference type="Proteomes" id="UP000251281"/>
    </source>
</evidence>
<evidence type="ECO:0000259" key="2">
    <source>
        <dbReference type="Pfam" id="PF13478"/>
    </source>
</evidence>
<dbReference type="AlphaFoldDB" id="A0A2A6ZX26"/>
<dbReference type="InterPro" id="IPR052698">
    <property type="entry name" value="MoCofactor_Util/Proc"/>
</dbReference>
<feature type="domain" description="XdhC- CoxI" evidence="1">
    <location>
        <begin position="253"/>
        <end position="314"/>
    </location>
</feature>
<protein>
    <submittedName>
        <fullName evidence="3">Xanthine dehydrogenase</fullName>
    </submittedName>
</protein>
<dbReference type="Proteomes" id="UP000251281">
    <property type="component" value="Unassembled WGS sequence"/>
</dbReference>
<dbReference type="Pfam" id="PF13478">
    <property type="entry name" value="XdhC_C"/>
    <property type="match status" value="1"/>
</dbReference>
<dbReference type="PANTHER" id="PTHR30388:SF6">
    <property type="entry name" value="XANTHINE DEHYDROGENASE SUBUNIT A-RELATED"/>
    <property type="match status" value="1"/>
</dbReference>
<dbReference type="EMBL" id="NMTV01000071">
    <property type="protein sequence ID" value="PDX71446.1"/>
    <property type="molecule type" value="Genomic_DNA"/>
</dbReference>
<reference evidence="4 6" key="3">
    <citation type="submission" date="2018-02" db="EMBL/GenBank/DDBJ databases">
        <title>Complete genome sequencing of Faecalibacterium prausnitzii strains isolated from the human gut.</title>
        <authorList>
            <person name="Fitzgerald B.C."/>
            <person name="Shkoporov A.N."/>
            <person name="Ross P.R."/>
            <person name="Hill C."/>
        </authorList>
    </citation>
    <scope>NUCLEOTIDE SEQUENCE [LARGE SCALE GENOMIC DNA]</scope>
    <source>
        <strain evidence="4 6">APC923/51-1</strain>
    </source>
</reference>
<dbReference type="Proteomes" id="UP000219901">
    <property type="component" value="Unassembled WGS sequence"/>
</dbReference>
<organism evidence="3 5">
    <name type="scientific">Faecalibacterium prausnitzii</name>
    <dbReference type="NCBI Taxonomy" id="853"/>
    <lineage>
        <taxon>Bacteria</taxon>
        <taxon>Bacillati</taxon>
        <taxon>Bacillota</taxon>
        <taxon>Clostridia</taxon>
        <taxon>Eubacteriales</taxon>
        <taxon>Oscillospiraceae</taxon>
        <taxon>Faecalibacterium</taxon>
    </lineage>
</organism>
<comment type="caution">
    <text evidence="3">The sequence shown here is derived from an EMBL/GenBank/DDBJ whole genome shotgun (WGS) entry which is preliminary data.</text>
</comment>
<gene>
    <name evidence="4" type="ORF">C4N24_00745</name>
    <name evidence="3" type="ORF">CGS55_14800</name>
</gene>
<dbReference type="EMBL" id="PRLD01000001">
    <property type="protein sequence ID" value="RAW60667.1"/>
    <property type="molecule type" value="Genomic_DNA"/>
</dbReference>
<reference evidence="3 5" key="1">
    <citation type="journal article" date="2017" name="Front. Microbiol.">
        <title>New Insights into the Diversity of the Genus Faecalibacterium.</title>
        <authorList>
            <person name="Benevides L."/>
            <person name="Burman S."/>
            <person name="Martin R."/>
            <person name="Robert V."/>
            <person name="Thomas M."/>
            <person name="Miquel S."/>
            <person name="Chain F."/>
            <person name="Sokol H."/>
            <person name="Bermudez-Humaran L.G."/>
            <person name="Morrison M."/>
            <person name="Langella P."/>
            <person name="Azevedo V.A."/>
            <person name="Chatel J.M."/>
            <person name="Soares S."/>
        </authorList>
    </citation>
    <scope>NUCLEOTIDE SEQUENCE [LARGE SCALE GENOMIC DNA]</scope>
    <source>
        <strain evidence="3 5">CNCM I 4546</strain>
    </source>
</reference>
<evidence type="ECO:0000259" key="1">
    <source>
        <dbReference type="Pfam" id="PF02625"/>
    </source>
</evidence>
<evidence type="ECO:0000313" key="5">
    <source>
        <dbReference type="Proteomes" id="UP000219901"/>
    </source>
</evidence>
<dbReference type="PANTHER" id="PTHR30388">
    <property type="entry name" value="ALDEHYDE OXIDOREDUCTASE MOLYBDENUM COFACTOR ASSEMBLY PROTEIN"/>
    <property type="match status" value="1"/>
</dbReference>
<evidence type="ECO:0000313" key="3">
    <source>
        <dbReference type="EMBL" id="PDX71446.1"/>
    </source>
</evidence>
<dbReference type="Gene3D" id="3.40.50.720">
    <property type="entry name" value="NAD(P)-binding Rossmann-like Domain"/>
    <property type="match status" value="1"/>
</dbReference>
<evidence type="ECO:0000313" key="4">
    <source>
        <dbReference type="EMBL" id="RAW60667.1"/>
    </source>
</evidence>
<dbReference type="SUPFAM" id="SSF51735">
    <property type="entry name" value="NAD(P)-binding Rossmann-fold domains"/>
    <property type="match status" value="1"/>
</dbReference>
<dbReference type="InterPro" id="IPR036291">
    <property type="entry name" value="NAD(P)-bd_dom_sf"/>
</dbReference>
<proteinExistence type="predicted"/>
<name>A0A2A6ZX26_9FIRM</name>
<accession>A0A2A6ZX26</accession>
<reference evidence="3" key="2">
    <citation type="submission" date="2017-07" db="EMBL/GenBank/DDBJ databases">
        <authorList>
            <person name="Sun Z.S."/>
            <person name="Albrecht U."/>
            <person name="Echele G."/>
            <person name="Lee C.C."/>
        </authorList>
    </citation>
    <scope>NUCLEOTIDE SEQUENCE</scope>
    <source>
        <strain evidence="3">CNCM I 4546</strain>
    </source>
</reference>
<dbReference type="RefSeq" id="WP_097783939.1">
    <property type="nucleotide sequence ID" value="NZ_NMTV01000071.1"/>
</dbReference>
<feature type="domain" description="XdhC Rossmann" evidence="2">
    <location>
        <begin position="85"/>
        <end position="227"/>
    </location>
</feature>
<dbReference type="Pfam" id="PF02625">
    <property type="entry name" value="XdhC_CoxI"/>
    <property type="match status" value="1"/>
</dbReference>
<dbReference type="InterPro" id="IPR027051">
    <property type="entry name" value="XdhC_Rossmann_dom"/>
</dbReference>